<keyword evidence="5" id="KW-1185">Reference proteome</keyword>
<evidence type="ECO:0000313" key="5">
    <source>
        <dbReference type="Proteomes" id="UP000318413"/>
    </source>
</evidence>
<dbReference type="PROSITE" id="PS50110">
    <property type="entry name" value="RESPONSE_REGULATORY"/>
    <property type="match status" value="1"/>
</dbReference>
<feature type="modified residue" description="4-aspartylphosphate" evidence="2">
    <location>
        <position position="63"/>
    </location>
</feature>
<feature type="domain" description="Response regulatory" evidence="3">
    <location>
        <begin position="12"/>
        <end position="121"/>
    </location>
</feature>
<protein>
    <submittedName>
        <fullName evidence="4">Response regulator</fullName>
    </submittedName>
</protein>
<dbReference type="GO" id="GO:0000160">
    <property type="term" value="P:phosphorelay signal transduction system"/>
    <property type="evidence" value="ECO:0007669"/>
    <property type="project" value="InterPro"/>
</dbReference>
<dbReference type="PANTHER" id="PTHR44591:SF3">
    <property type="entry name" value="RESPONSE REGULATORY DOMAIN-CONTAINING PROTEIN"/>
    <property type="match status" value="1"/>
</dbReference>
<evidence type="ECO:0000256" key="2">
    <source>
        <dbReference type="PROSITE-ProRule" id="PRU00169"/>
    </source>
</evidence>
<dbReference type="PANTHER" id="PTHR44591">
    <property type="entry name" value="STRESS RESPONSE REGULATOR PROTEIN 1"/>
    <property type="match status" value="1"/>
</dbReference>
<dbReference type="AlphaFoldDB" id="A0A502CJN4"/>
<evidence type="ECO:0000313" key="4">
    <source>
        <dbReference type="EMBL" id="TPG12299.1"/>
    </source>
</evidence>
<dbReference type="EMBL" id="RCZK01000006">
    <property type="protein sequence ID" value="TPG12299.1"/>
    <property type="molecule type" value="Genomic_DNA"/>
</dbReference>
<reference evidence="4 5" key="1">
    <citation type="journal article" date="2019" name="Environ. Microbiol.">
        <title>Species interactions and distinct microbial communities in high Arctic permafrost affected cryosols are associated with the CH4 and CO2 gas fluxes.</title>
        <authorList>
            <person name="Altshuler I."/>
            <person name="Hamel J."/>
            <person name="Turney S."/>
            <person name="Magnuson E."/>
            <person name="Levesque R."/>
            <person name="Greer C."/>
            <person name="Whyte L.G."/>
        </authorList>
    </citation>
    <scope>NUCLEOTIDE SEQUENCE [LARGE SCALE GENOMIC DNA]</scope>
    <source>
        <strain evidence="4 5">S5.1</strain>
    </source>
</reference>
<dbReference type="InterPro" id="IPR011006">
    <property type="entry name" value="CheY-like_superfamily"/>
</dbReference>
<organism evidence="4 5">
    <name type="scientific">Sphingomonas oligophenolica</name>
    <dbReference type="NCBI Taxonomy" id="301154"/>
    <lineage>
        <taxon>Bacteria</taxon>
        <taxon>Pseudomonadati</taxon>
        <taxon>Pseudomonadota</taxon>
        <taxon>Alphaproteobacteria</taxon>
        <taxon>Sphingomonadales</taxon>
        <taxon>Sphingomonadaceae</taxon>
        <taxon>Sphingomonas</taxon>
    </lineage>
</organism>
<dbReference type="SUPFAM" id="SSF52172">
    <property type="entry name" value="CheY-like"/>
    <property type="match status" value="1"/>
</dbReference>
<dbReference type="InterPro" id="IPR050595">
    <property type="entry name" value="Bact_response_regulator"/>
</dbReference>
<evidence type="ECO:0000256" key="1">
    <source>
        <dbReference type="ARBA" id="ARBA00022553"/>
    </source>
</evidence>
<dbReference type="Pfam" id="PF00072">
    <property type="entry name" value="Response_reg"/>
    <property type="match status" value="1"/>
</dbReference>
<dbReference type="InterPro" id="IPR001789">
    <property type="entry name" value="Sig_transdc_resp-reg_receiver"/>
</dbReference>
<dbReference type="Proteomes" id="UP000318413">
    <property type="component" value="Unassembled WGS sequence"/>
</dbReference>
<dbReference type="SMART" id="SM00448">
    <property type="entry name" value="REC"/>
    <property type="match status" value="1"/>
</dbReference>
<gene>
    <name evidence="4" type="ORF">EAH84_08965</name>
</gene>
<evidence type="ECO:0000259" key="3">
    <source>
        <dbReference type="PROSITE" id="PS50110"/>
    </source>
</evidence>
<dbReference type="Gene3D" id="3.40.50.2300">
    <property type="match status" value="1"/>
</dbReference>
<proteinExistence type="predicted"/>
<dbReference type="OrthoDB" id="7471842at2"/>
<accession>A0A502CJN4</accession>
<keyword evidence="1 2" id="KW-0597">Phosphoprotein</keyword>
<sequence length="142" mass="15384">MLFGKKKRSIVRLLIVEDEPLVAFDTEHLLTEQDFVVVGTVDRVAQAIALIDEGTAIDLVLVDVNLADGSGVDVARAAFARGVAVMFVTGHFSGEGSEFARGCLIKPYDQRDLIGAIDAIEAHAAGRKVKRLPQGFRMFEKA</sequence>
<name>A0A502CJN4_9SPHN</name>
<comment type="caution">
    <text evidence="4">The sequence shown here is derived from an EMBL/GenBank/DDBJ whole genome shotgun (WGS) entry which is preliminary data.</text>
</comment>